<dbReference type="PANTHER" id="PTHR13887:SF14">
    <property type="entry name" value="DISULFIDE BOND FORMATION PROTEIN D"/>
    <property type="match status" value="1"/>
</dbReference>
<evidence type="ECO:0000256" key="2">
    <source>
        <dbReference type="ARBA" id="ARBA00022729"/>
    </source>
</evidence>
<dbReference type="EMBL" id="LCAV01000018">
    <property type="protein sequence ID" value="KKR98323.1"/>
    <property type="molecule type" value="Genomic_DNA"/>
</dbReference>
<dbReference type="SUPFAM" id="SSF52833">
    <property type="entry name" value="Thioredoxin-like"/>
    <property type="match status" value="1"/>
</dbReference>
<evidence type="ECO:0000313" key="9">
    <source>
        <dbReference type="Proteomes" id="UP000034108"/>
    </source>
</evidence>
<dbReference type="AlphaFoldDB" id="A0A0G0VBL7"/>
<evidence type="ECO:0000313" key="8">
    <source>
        <dbReference type="EMBL" id="KKR98323.1"/>
    </source>
</evidence>
<sequence>MSYEEIKKASETLNSKTSFWLGFVVSVLVLGTVGFIILLALFLKGNISLPSGAKSNSTDKTTVVDNKPTAGDEYTEPAGTVAAVTDRDHSRGPADAQITLIEYSDFECPFCKKFHATMKELFDAYPGKIKWIYRHYPLSFHANAGKEAEAAECAYELGGHEKFWQYSDKIYERTTSNGTGFALVDLPKLAVELGLNKSAFETCLNSNKYASYVAKSLQEGQAAGVQGTPGTIIISSKGEPSLVKGALPLNMMKDLVDNAL</sequence>
<dbReference type="PANTHER" id="PTHR13887">
    <property type="entry name" value="GLUTATHIONE S-TRANSFERASE KAPPA"/>
    <property type="match status" value="1"/>
</dbReference>
<dbReference type="GO" id="GO:0016491">
    <property type="term" value="F:oxidoreductase activity"/>
    <property type="evidence" value="ECO:0007669"/>
    <property type="project" value="UniProtKB-KW"/>
</dbReference>
<feature type="transmembrane region" description="Helical" evidence="6">
    <location>
        <begin position="20"/>
        <end position="43"/>
    </location>
</feature>
<organism evidence="8 9">
    <name type="scientific">Candidatus Magasanikbacteria bacterium GW2011_GWC2_41_17</name>
    <dbReference type="NCBI Taxonomy" id="1619048"/>
    <lineage>
        <taxon>Bacteria</taxon>
        <taxon>Candidatus Magasanikiibacteriota</taxon>
    </lineage>
</organism>
<evidence type="ECO:0000259" key="7">
    <source>
        <dbReference type="PROSITE" id="PS51352"/>
    </source>
</evidence>
<evidence type="ECO:0000256" key="6">
    <source>
        <dbReference type="SAM" id="Phobius"/>
    </source>
</evidence>
<gene>
    <name evidence="8" type="ORF">UU49_C0018G0004</name>
</gene>
<protein>
    <submittedName>
        <fullName evidence="8">Periplasmic thiol:disulfide interchange protein DsbA</fullName>
    </submittedName>
</protein>
<dbReference type="Gene3D" id="3.40.30.10">
    <property type="entry name" value="Glutaredoxin"/>
    <property type="match status" value="1"/>
</dbReference>
<evidence type="ECO:0000256" key="5">
    <source>
        <dbReference type="ARBA" id="ARBA00023284"/>
    </source>
</evidence>
<comment type="similarity">
    <text evidence="1">Belongs to the thioredoxin family. DsbA subfamily.</text>
</comment>
<evidence type="ECO:0000256" key="4">
    <source>
        <dbReference type="ARBA" id="ARBA00023157"/>
    </source>
</evidence>
<keyword evidence="3" id="KW-0560">Oxidoreductase</keyword>
<dbReference type="STRING" id="1619048.UU49_C0018G0004"/>
<dbReference type="Pfam" id="PF13462">
    <property type="entry name" value="Thioredoxin_4"/>
    <property type="match status" value="1"/>
</dbReference>
<comment type="caution">
    <text evidence="8">The sequence shown here is derived from an EMBL/GenBank/DDBJ whole genome shotgun (WGS) entry which is preliminary data.</text>
</comment>
<evidence type="ECO:0000256" key="1">
    <source>
        <dbReference type="ARBA" id="ARBA00005791"/>
    </source>
</evidence>
<keyword evidence="6" id="KW-0812">Transmembrane</keyword>
<proteinExistence type="inferred from homology"/>
<dbReference type="InterPro" id="IPR013766">
    <property type="entry name" value="Thioredoxin_domain"/>
</dbReference>
<keyword evidence="6" id="KW-1133">Transmembrane helix</keyword>
<feature type="domain" description="Thioredoxin" evidence="7">
    <location>
        <begin position="49"/>
        <end position="260"/>
    </location>
</feature>
<evidence type="ECO:0000256" key="3">
    <source>
        <dbReference type="ARBA" id="ARBA00023002"/>
    </source>
</evidence>
<keyword evidence="5" id="KW-0676">Redox-active center</keyword>
<name>A0A0G0VBL7_9BACT</name>
<accession>A0A0G0VBL7</accession>
<keyword evidence="4" id="KW-1015">Disulfide bond</keyword>
<dbReference type="InterPro" id="IPR036249">
    <property type="entry name" value="Thioredoxin-like_sf"/>
</dbReference>
<reference evidence="8 9" key="1">
    <citation type="journal article" date="2015" name="Nature">
        <title>rRNA introns, odd ribosomes, and small enigmatic genomes across a large radiation of phyla.</title>
        <authorList>
            <person name="Brown C.T."/>
            <person name="Hug L.A."/>
            <person name="Thomas B.C."/>
            <person name="Sharon I."/>
            <person name="Castelle C.J."/>
            <person name="Singh A."/>
            <person name="Wilkins M.J."/>
            <person name="Williams K.H."/>
            <person name="Banfield J.F."/>
        </authorList>
    </citation>
    <scope>NUCLEOTIDE SEQUENCE [LARGE SCALE GENOMIC DNA]</scope>
</reference>
<dbReference type="PROSITE" id="PS51352">
    <property type="entry name" value="THIOREDOXIN_2"/>
    <property type="match status" value="1"/>
</dbReference>
<keyword evidence="2" id="KW-0732">Signal</keyword>
<dbReference type="Proteomes" id="UP000034108">
    <property type="component" value="Unassembled WGS sequence"/>
</dbReference>
<dbReference type="InterPro" id="IPR012336">
    <property type="entry name" value="Thioredoxin-like_fold"/>
</dbReference>
<keyword evidence="6" id="KW-0472">Membrane</keyword>